<comment type="similarity">
    <text evidence="3 5">Belongs to the IPI1/TEX10 family.</text>
</comment>
<evidence type="ECO:0000256" key="1">
    <source>
        <dbReference type="ARBA" id="ARBA00002355"/>
    </source>
</evidence>
<dbReference type="InterPro" id="IPR016024">
    <property type="entry name" value="ARM-type_fold"/>
</dbReference>
<keyword evidence="9" id="KW-1185">Reference proteome</keyword>
<keyword evidence="5" id="KW-0690">Ribosome biogenesis</keyword>
<comment type="function">
    <text evidence="1 5">Component of the RIX1 complex required for processing of ITS2 sequences from 35S pre-rRNA.</text>
</comment>
<evidence type="ECO:0000256" key="3">
    <source>
        <dbReference type="ARBA" id="ARBA00006427"/>
    </source>
</evidence>
<dbReference type="STRING" id="1097556.R4X8X6"/>
<dbReference type="EMBL" id="CAHR02000070">
    <property type="protein sequence ID" value="CCG82088.1"/>
    <property type="molecule type" value="Genomic_DNA"/>
</dbReference>
<sequence length="370" mass="41387">MAKISKSVREKRKDFAKTKLKVGKSRQLPANHTDTSFRSKAVVLPKQSVTQEANVKELQTLSHLLALLSHKSGDTRKDALQQLTAHLAANPPRLSTIVTPVMKALCPLIIDDTTSVRKQLLEILNSVLSKLPRQTLNTHVRLLLLYVSSAMTHISPSIRADSTKYLDWTMKNSNAVEIIIADQLPQYMNTFATLFGWIRPSNGIGNNRVLSFHLSCFHYFLNAVLHEDATVVPDVLELTIPLSYGKDIFIPHRATQYMIQNCQALNLFSFTTSNSADASNFDSIEPHMQPLLKYMSDKFIDSVNGDRSLCTPILHIMKTLVSSPLIRHSDDCKATLRTIGRGIDNIDESVGRGFVQGVIGEWRLIKEELG</sequence>
<dbReference type="eggNOG" id="KOG2149">
    <property type="taxonomic scope" value="Eukaryota"/>
</dbReference>
<dbReference type="InterPro" id="IPR011989">
    <property type="entry name" value="ARM-like"/>
</dbReference>
<dbReference type="PANTHER" id="PTHR16056:SF2">
    <property type="entry name" value="TESTIS-EXPRESSED PROTEIN 10"/>
    <property type="match status" value="1"/>
</dbReference>
<feature type="domain" description="Pre-rRNA-processing protein Ipi1 N-terminal" evidence="7">
    <location>
        <begin position="135"/>
        <end position="199"/>
    </location>
</feature>
<dbReference type="Gene3D" id="1.25.10.10">
    <property type="entry name" value="Leucine-rich Repeat Variant"/>
    <property type="match status" value="1"/>
</dbReference>
<feature type="region of interest" description="Disordered" evidence="6">
    <location>
        <begin position="1"/>
        <end position="34"/>
    </location>
</feature>
<evidence type="ECO:0000256" key="5">
    <source>
        <dbReference type="RuleBase" id="RU368021"/>
    </source>
</evidence>
<evidence type="ECO:0000256" key="4">
    <source>
        <dbReference type="ARBA" id="ARBA00023242"/>
    </source>
</evidence>
<comment type="subcellular location">
    <subcellularLocation>
        <location evidence="2 5">Nucleus</location>
    </subcellularLocation>
</comment>
<dbReference type="Pfam" id="PF12333">
    <property type="entry name" value="Ipi1_N"/>
    <property type="match status" value="1"/>
</dbReference>
<comment type="subunit">
    <text evidence="5">Component of the RIX1 complex.</text>
</comment>
<keyword evidence="4 5" id="KW-0539">Nucleus</keyword>
<evidence type="ECO:0000313" key="9">
    <source>
        <dbReference type="Proteomes" id="UP000013776"/>
    </source>
</evidence>
<dbReference type="AlphaFoldDB" id="R4X8X6"/>
<accession>R4X8X6</accession>
<keyword evidence="5" id="KW-0698">rRNA processing</keyword>
<evidence type="ECO:0000259" key="7">
    <source>
        <dbReference type="Pfam" id="PF12333"/>
    </source>
</evidence>
<comment type="caution">
    <text evidence="8">The sequence shown here is derived from an EMBL/GenBank/DDBJ whole genome shotgun (WGS) entry which is preliminary data.</text>
</comment>
<dbReference type="GO" id="GO:0005634">
    <property type="term" value="C:nucleus"/>
    <property type="evidence" value="ECO:0007669"/>
    <property type="project" value="UniProtKB-SubCell"/>
</dbReference>
<evidence type="ECO:0000256" key="6">
    <source>
        <dbReference type="SAM" id="MobiDB-lite"/>
    </source>
</evidence>
<dbReference type="GO" id="GO:0120330">
    <property type="term" value="C:rixosome complex"/>
    <property type="evidence" value="ECO:0007669"/>
    <property type="project" value="UniProtKB-UniRule"/>
</dbReference>
<evidence type="ECO:0000256" key="2">
    <source>
        <dbReference type="ARBA" id="ARBA00004123"/>
    </source>
</evidence>
<proteinExistence type="inferred from homology"/>
<reference evidence="8 9" key="1">
    <citation type="journal article" date="2013" name="MBio">
        <title>Genome sequencing of the plant pathogen Taphrina deformans, the causal agent of peach leaf curl.</title>
        <authorList>
            <person name="Cisse O.H."/>
            <person name="Almeida J.M.G.C.F."/>
            <person name="Fonseca A."/>
            <person name="Kumar A.A."/>
            <person name="Salojaervi J."/>
            <person name="Overmyer K."/>
            <person name="Hauser P.M."/>
            <person name="Pagni M."/>
        </authorList>
    </citation>
    <scope>NUCLEOTIDE SEQUENCE [LARGE SCALE GENOMIC DNA]</scope>
    <source>
        <strain evidence="9">PYCC 5710 / ATCC 11124 / CBS 356.35 / IMI 108563 / JCM 9778 / NBRC 8474</strain>
    </source>
</reference>
<dbReference type="InterPro" id="IPR024679">
    <property type="entry name" value="Ipi1_N"/>
</dbReference>
<dbReference type="VEuPathDB" id="FungiDB:TAPDE_002023"/>
<dbReference type="OrthoDB" id="361362at2759"/>
<name>R4X8X6_TAPDE</name>
<dbReference type="SUPFAM" id="SSF48371">
    <property type="entry name" value="ARM repeat"/>
    <property type="match status" value="1"/>
</dbReference>
<organism evidence="8 9">
    <name type="scientific">Taphrina deformans (strain PYCC 5710 / ATCC 11124 / CBS 356.35 / IMI 108563 / JCM 9778 / NBRC 8474)</name>
    <name type="common">Peach leaf curl fungus</name>
    <name type="synonym">Lalaria deformans</name>
    <dbReference type="NCBI Taxonomy" id="1097556"/>
    <lineage>
        <taxon>Eukaryota</taxon>
        <taxon>Fungi</taxon>
        <taxon>Dikarya</taxon>
        <taxon>Ascomycota</taxon>
        <taxon>Taphrinomycotina</taxon>
        <taxon>Taphrinomycetes</taxon>
        <taxon>Taphrinales</taxon>
        <taxon>Taphrinaceae</taxon>
        <taxon>Taphrina</taxon>
    </lineage>
</organism>
<evidence type="ECO:0000313" key="8">
    <source>
        <dbReference type="EMBL" id="CCG82088.1"/>
    </source>
</evidence>
<dbReference type="PANTHER" id="PTHR16056">
    <property type="entry name" value="REGULATOR OF MICROTUBULE DYNAMICS PROTEIN"/>
    <property type="match status" value="1"/>
</dbReference>
<feature type="compositionally biased region" description="Basic and acidic residues" evidence="6">
    <location>
        <begin position="7"/>
        <end position="17"/>
    </location>
</feature>
<dbReference type="Proteomes" id="UP000013776">
    <property type="component" value="Unassembled WGS sequence"/>
</dbReference>
<gene>
    <name evidence="8" type="ORF">TAPDE_002023</name>
</gene>
<dbReference type="GO" id="GO:0006364">
    <property type="term" value="P:rRNA processing"/>
    <property type="evidence" value="ECO:0007669"/>
    <property type="project" value="UniProtKB-UniRule"/>
</dbReference>
<protein>
    <recommendedName>
        <fullName evidence="5">Pre-rRNA-processing protein</fullName>
    </recommendedName>
</protein>